<protein>
    <submittedName>
        <fullName evidence="2">HD domain-containing protein</fullName>
    </submittedName>
</protein>
<accession>A0ABV5YPK6</accession>
<evidence type="ECO:0000313" key="2">
    <source>
        <dbReference type="EMBL" id="MFB9836980.1"/>
    </source>
</evidence>
<dbReference type="InterPro" id="IPR006674">
    <property type="entry name" value="HD_domain"/>
</dbReference>
<evidence type="ECO:0000259" key="1">
    <source>
        <dbReference type="Pfam" id="PF01966"/>
    </source>
</evidence>
<dbReference type="RefSeq" id="WP_378209767.1">
    <property type="nucleotide sequence ID" value="NZ_JBHLZP010000330.1"/>
</dbReference>
<dbReference type="SUPFAM" id="SSF109604">
    <property type="entry name" value="HD-domain/PDEase-like"/>
    <property type="match status" value="1"/>
</dbReference>
<proteinExistence type="predicted"/>
<evidence type="ECO:0000313" key="3">
    <source>
        <dbReference type="Proteomes" id="UP001589627"/>
    </source>
</evidence>
<organism evidence="2 3">
    <name type="scientific">Actinoallomurus acaciae</name>
    <dbReference type="NCBI Taxonomy" id="502577"/>
    <lineage>
        <taxon>Bacteria</taxon>
        <taxon>Bacillati</taxon>
        <taxon>Actinomycetota</taxon>
        <taxon>Actinomycetes</taxon>
        <taxon>Streptosporangiales</taxon>
        <taxon>Thermomonosporaceae</taxon>
        <taxon>Actinoallomurus</taxon>
    </lineage>
</organism>
<dbReference type="Proteomes" id="UP001589627">
    <property type="component" value="Unassembled WGS sequence"/>
</dbReference>
<dbReference type="EMBL" id="JBHLZP010000330">
    <property type="protein sequence ID" value="MFB9836980.1"/>
    <property type="molecule type" value="Genomic_DNA"/>
</dbReference>
<dbReference type="Pfam" id="PF01966">
    <property type="entry name" value="HD"/>
    <property type="match status" value="1"/>
</dbReference>
<feature type="domain" description="HD" evidence="1">
    <location>
        <begin position="38"/>
        <end position="138"/>
    </location>
</feature>
<keyword evidence="3" id="KW-1185">Reference proteome</keyword>
<comment type="caution">
    <text evidence="2">The sequence shown here is derived from an EMBL/GenBank/DDBJ whole genome shotgun (WGS) entry which is preliminary data.</text>
</comment>
<reference evidence="2 3" key="1">
    <citation type="submission" date="2024-09" db="EMBL/GenBank/DDBJ databases">
        <authorList>
            <person name="Sun Q."/>
            <person name="Mori K."/>
        </authorList>
    </citation>
    <scope>NUCLEOTIDE SEQUENCE [LARGE SCALE GENOMIC DNA]</scope>
    <source>
        <strain evidence="2 3">TBRC 0563</strain>
    </source>
</reference>
<gene>
    <name evidence="2" type="ORF">ACFFNX_32890</name>
</gene>
<name>A0ABV5YPK6_9ACTN</name>
<sequence length="195" mass="21576">MASSALDRALCGEAGLRLLPEEVNGLLRRLDAPPRLGAHLRAVHDVACRLLDSLDERFPGVDVDQEAVRYGAATHDVGKTYVIEELSGPGSEHEQRGYRLLLDHGVEERHARFARTHGTWDGPDVTFEDLLVSLADKVWKGKRVPDLEQRVVDHLATTAGQEPWEAFMALDDLLTDLAADADRRLAFQSAHPITT</sequence>